<keyword evidence="4" id="KW-0597">Phosphoprotein</keyword>
<evidence type="ECO:0000256" key="9">
    <source>
        <dbReference type="ARBA" id="ARBA00022963"/>
    </source>
</evidence>
<evidence type="ECO:0000256" key="6">
    <source>
        <dbReference type="ARBA" id="ARBA00022723"/>
    </source>
</evidence>
<keyword evidence="5" id="KW-0812">Transmembrane</keyword>
<organism evidence="17">
    <name type="scientific">Octopus bimaculoides</name>
    <name type="common">California two-spotted octopus</name>
    <dbReference type="NCBI Taxonomy" id="37653"/>
    <lineage>
        <taxon>Eukaryota</taxon>
        <taxon>Metazoa</taxon>
        <taxon>Spiralia</taxon>
        <taxon>Lophotrochozoa</taxon>
        <taxon>Mollusca</taxon>
        <taxon>Cephalopoda</taxon>
        <taxon>Coleoidea</taxon>
        <taxon>Octopodiformes</taxon>
        <taxon>Octopoda</taxon>
        <taxon>Incirrata</taxon>
        <taxon>Octopodidae</taxon>
        <taxon>Octopus</taxon>
    </lineage>
</organism>
<evidence type="ECO:0000256" key="1">
    <source>
        <dbReference type="ARBA" id="ARBA00001913"/>
    </source>
</evidence>
<dbReference type="GO" id="GO:0046872">
    <property type="term" value="F:metal ion binding"/>
    <property type="evidence" value="ECO:0007669"/>
    <property type="project" value="UniProtKB-KW"/>
</dbReference>
<keyword evidence="12" id="KW-0472">Membrane</keyword>
<dbReference type="OrthoDB" id="438440at2759"/>
<dbReference type="GO" id="GO:0032590">
    <property type="term" value="C:dendrite membrane"/>
    <property type="evidence" value="ECO:0007669"/>
    <property type="project" value="TreeGrafter"/>
</dbReference>
<proteinExistence type="predicted"/>
<dbReference type="GO" id="GO:0005737">
    <property type="term" value="C:cytoplasm"/>
    <property type="evidence" value="ECO:0007669"/>
    <property type="project" value="TreeGrafter"/>
</dbReference>
<keyword evidence="11" id="KW-0443">Lipid metabolism</keyword>
<evidence type="ECO:0000256" key="10">
    <source>
        <dbReference type="ARBA" id="ARBA00022989"/>
    </source>
</evidence>
<dbReference type="InterPro" id="IPR052214">
    <property type="entry name" value="DAG_Lipase-Related"/>
</dbReference>
<protein>
    <recommendedName>
        <fullName evidence="14">sn-1-specific diacylglycerol lipase</fullName>
        <ecNumber evidence="14">3.1.1.116</ecNumber>
    </recommendedName>
</protein>
<keyword evidence="3" id="KW-1003">Cell membrane</keyword>
<accession>A0A0L8FGJ7</accession>
<feature type="signal peptide" evidence="15">
    <location>
        <begin position="1"/>
        <end position="16"/>
    </location>
</feature>
<keyword evidence="10" id="KW-1133">Transmembrane helix</keyword>
<evidence type="ECO:0000256" key="3">
    <source>
        <dbReference type="ARBA" id="ARBA00022475"/>
    </source>
</evidence>
<evidence type="ECO:0000256" key="13">
    <source>
        <dbReference type="ARBA" id="ARBA00024531"/>
    </source>
</evidence>
<comment type="catalytic activity">
    <reaction evidence="13">
        <text>a 1,2-diacyl-sn-glycerol + H2O = a 2-acylglycerol + a fatty acid + H(+)</text>
        <dbReference type="Rhea" id="RHEA:33275"/>
        <dbReference type="ChEBI" id="CHEBI:15377"/>
        <dbReference type="ChEBI" id="CHEBI:15378"/>
        <dbReference type="ChEBI" id="CHEBI:17389"/>
        <dbReference type="ChEBI" id="CHEBI:17815"/>
        <dbReference type="ChEBI" id="CHEBI:28868"/>
        <dbReference type="EC" id="3.1.1.116"/>
    </reaction>
    <physiologicalReaction direction="left-to-right" evidence="13">
        <dbReference type="Rhea" id="RHEA:33276"/>
    </physiologicalReaction>
</comment>
<dbReference type="AlphaFoldDB" id="A0A0L8FGJ7"/>
<dbReference type="InterPro" id="IPR029058">
    <property type="entry name" value="AB_hydrolase_fold"/>
</dbReference>
<dbReference type="InterPro" id="IPR002921">
    <property type="entry name" value="Fungal_lipase-type"/>
</dbReference>
<dbReference type="PANTHER" id="PTHR45792">
    <property type="entry name" value="DIACYLGLYCEROL LIPASE HOMOLOG-RELATED"/>
    <property type="match status" value="1"/>
</dbReference>
<feature type="non-terminal residue" evidence="17">
    <location>
        <position position="1"/>
    </location>
</feature>
<dbReference type="EMBL" id="KQ432399">
    <property type="protein sequence ID" value="KOF62772.1"/>
    <property type="molecule type" value="Genomic_DNA"/>
</dbReference>
<evidence type="ECO:0000256" key="7">
    <source>
        <dbReference type="ARBA" id="ARBA00022801"/>
    </source>
</evidence>
<dbReference type="EC" id="3.1.1.116" evidence="14"/>
<dbReference type="GO" id="GO:0019369">
    <property type="term" value="P:arachidonate metabolic process"/>
    <property type="evidence" value="ECO:0007669"/>
    <property type="project" value="TreeGrafter"/>
</dbReference>
<evidence type="ECO:0000313" key="17">
    <source>
        <dbReference type="EMBL" id="KOF62772.1"/>
    </source>
</evidence>
<keyword evidence="15" id="KW-0732">Signal</keyword>
<feature type="domain" description="Fungal lipase-type" evidence="16">
    <location>
        <begin position="297"/>
        <end position="402"/>
    </location>
</feature>
<evidence type="ECO:0000256" key="5">
    <source>
        <dbReference type="ARBA" id="ARBA00022692"/>
    </source>
</evidence>
<comment type="subcellular location">
    <subcellularLocation>
        <location evidence="2">Cell membrane</location>
        <topology evidence="2">Multi-pass membrane protein</topology>
    </subcellularLocation>
</comment>
<evidence type="ECO:0000256" key="11">
    <source>
        <dbReference type="ARBA" id="ARBA00023098"/>
    </source>
</evidence>
<evidence type="ECO:0000256" key="15">
    <source>
        <dbReference type="SAM" id="SignalP"/>
    </source>
</evidence>
<dbReference type="SUPFAM" id="SSF53474">
    <property type="entry name" value="alpha/beta-Hydrolases"/>
    <property type="match status" value="1"/>
</dbReference>
<dbReference type="GO" id="GO:0045211">
    <property type="term" value="C:postsynaptic membrane"/>
    <property type="evidence" value="ECO:0007669"/>
    <property type="project" value="TreeGrafter"/>
</dbReference>
<keyword evidence="6" id="KW-0479">Metal-binding</keyword>
<evidence type="ECO:0000256" key="14">
    <source>
        <dbReference type="ARBA" id="ARBA00026104"/>
    </source>
</evidence>
<dbReference type="GO" id="GO:0004465">
    <property type="term" value="F:lipoprotein lipase activity"/>
    <property type="evidence" value="ECO:0007669"/>
    <property type="project" value="TreeGrafter"/>
</dbReference>
<evidence type="ECO:0000256" key="12">
    <source>
        <dbReference type="ARBA" id="ARBA00023136"/>
    </source>
</evidence>
<dbReference type="GO" id="GO:0046340">
    <property type="term" value="P:diacylglycerol catabolic process"/>
    <property type="evidence" value="ECO:0007669"/>
    <property type="project" value="TreeGrafter"/>
</dbReference>
<keyword evidence="8" id="KW-0106">Calcium</keyword>
<evidence type="ECO:0000259" key="16">
    <source>
        <dbReference type="Pfam" id="PF01764"/>
    </source>
</evidence>
<dbReference type="Pfam" id="PF01764">
    <property type="entry name" value="Lipase_3"/>
    <property type="match status" value="1"/>
</dbReference>
<dbReference type="PANTHER" id="PTHR45792:SF8">
    <property type="entry name" value="DIACYLGLYCEROL LIPASE-ALPHA"/>
    <property type="match status" value="1"/>
</dbReference>
<keyword evidence="9" id="KW-0442">Lipid degradation</keyword>
<feature type="chain" id="PRO_5005582346" description="sn-1-specific diacylglycerol lipase" evidence="15">
    <location>
        <begin position="17"/>
        <end position="544"/>
    </location>
</feature>
<keyword evidence="7" id="KW-0378">Hydrolase</keyword>
<reference evidence="17" key="1">
    <citation type="submission" date="2015-07" db="EMBL/GenBank/DDBJ databases">
        <title>MeaNS - Measles Nucleotide Surveillance Program.</title>
        <authorList>
            <person name="Tran T."/>
            <person name="Druce J."/>
        </authorList>
    </citation>
    <scope>NUCLEOTIDE SEQUENCE</scope>
    <source>
        <strain evidence="17">UCB-OBI-ISO-001</strain>
        <tissue evidence="17">Gonad</tissue>
    </source>
</reference>
<evidence type="ECO:0000256" key="8">
    <source>
        <dbReference type="ARBA" id="ARBA00022837"/>
    </source>
</evidence>
<dbReference type="CDD" id="cd00519">
    <property type="entry name" value="Lipase_3"/>
    <property type="match status" value="1"/>
</dbReference>
<sequence length="544" mass="62338">ILLVELAWLIVGVVWTAKYYQSCASGSVNRIVLGKEKESDSTIKHFNKYDDCVNDEQNTIKYFKKPLVDMTSKLKCVARNVKDILYSRAKALRAYEEKWDRRFHLLCCCIERRGRNQNSISEVAQLFTEFFRELDVVPSDVVAGLLLLRRYQKLQMRSHVANKTNDIYQYLSGAAITPKTHFLQLNDPDVMEEYKLIIHYMEYALAAYGWPAYMMMNNATGLCSLIPYLSCCCCKSCVKHQTYSTVVEDNCCECNFAAMKKLSGLLDTDIIYVTYHVDIGKTPFYVALDHTQKKVIVCVRGTLSLQDVLTDLKAESTMLPLEPPIENWLGHEGMVDAAQYIQKKLVEENILSKAFNSDFDRRTDQYNLILVGHSLGAGTASILAILLKRQYPNLHCYAYSPPGGLIRETIGLVDFQDIALPPPRSPPPDHHRSPLGLTVGKRQSRSNASFGCLHMYTCPVLGNKHKNINTLLWIHLLVYLIMVKKGEGEKHDKRKKCKVKNPLDLSIHTSKFTLYNTYKHVYKIIHCLYNYTQIHPYLLEHTHM</sequence>
<evidence type="ECO:0000256" key="4">
    <source>
        <dbReference type="ARBA" id="ARBA00022553"/>
    </source>
</evidence>
<dbReference type="Gene3D" id="3.40.50.1820">
    <property type="entry name" value="alpha/beta hydrolase"/>
    <property type="match status" value="1"/>
</dbReference>
<evidence type="ECO:0000256" key="2">
    <source>
        <dbReference type="ARBA" id="ARBA00004651"/>
    </source>
</evidence>
<gene>
    <name evidence="17" type="ORF">OCBIM_22021890mg</name>
</gene>
<comment type="cofactor">
    <cofactor evidence="1">
        <name>Ca(2+)</name>
        <dbReference type="ChEBI" id="CHEBI:29108"/>
    </cofactor>
</comment>
<name>A0A0L8FGJ7_OCTBM</name>